<proteinExistence type="inferred from homology"/>
<keyword evidence="20" id="KW-1185">Reference proteome</keyword>
<keyword evidence="7 14" id="KW-0472">Membrane</keyword>
<dbReference type="PROSITE" id="PS51407">
    <property type="entry name" value="LAMP_3"/>
    <property type="match status" value="1"/>
</dbReference>
<keyword evidence="2" id="KW-1003">Cell membrane</keyword>
<evidence type="ECO:0000256" key="8">
    <source>
        <dbReference type="ARBA" id="ARBA00023157"/>
    </source>
</evidence>
<dbReference type="GO" id="GO:0005765">
    <property type="term" value="C:lysosomal membrane"/>
    <property type="evidence" value="ECO:0007669"/>
    <property type="project" value="UniProtKB-SubCell"/>
</dbReference>
<dbReference type="GO" id="GO:0005886">
    <property type="term" value="C:plasma membrane"/>
    <property type="evidence" value="ECO:0007669"/>
    <property type="project" value="UniProtKB-SubCell"/>
</dbReference>
<dbReference type="InterPro" id="IPR002000">
    <property type="entry name" value="Lysosome-assoc_membr_glycop"/>
</dbReference>
<feature type="disulfide bond" evidence="14">
    <location>
        <begin position="314"/>
        <end position="351"/>
    </location>
</feature>
<keyword evidence="5" id="KW-0967">Endosome</keyword>
<keyword evidence="10 14" id="KW-0458">Lysosome</keyword>
<feature type="region of interest" description="Disordered" evidence="15">
    <location>
        <begin position="192"/>
        <end position="213"/>
    </location>
</feature>
<dbReference type="PANTHER" id="PTHR11506:SF27">
    <property type="entry name" value="LYSOSOME-ASSOCIATED MEMBRANE GLYCOPROTEIN 1"/>
    <property type="match status" value="1"/>
</dbReference>
<evidence type="ECO:0000256" key="10">
    <source>
        <dbReference type="ARBA" id="ARBA00023228"/>
    </source>
</evidence>
<evidence type="ECO:0000256" key="6">
    <source>
        <dbReference type="ARBA" id="ARBA00022989"/>
    </source>
</evidence>
<feature type="domain" description="Lysosome-associated membrane glycoprotein 2-like transmembrane" evidence="18">
    <location>
        <begin position="360"/>
        <end position="391"/>
    </location>
</feature>
<dbReference type="PANTHER" id="PTHR11506">
    <property type="entry name" value="LYSOSOME-ASSOCIATED MEMBRANE GLYCOPROTEIN"/>
    <property type="match status" value="1"/>
</dbReference>
<sequence>MSDNSIHINEKLFLSRDFTFTKQHIFSHRYASSLGSNTTFFFFFLLLLLLLLFPPMSIAMIVLPEDAKVGNLSTCGNTTTDPLLVIVFGAGHELGINFSSNSSTYMVKTLVVTFNLSDSTVFPNSSSKGSYSTNSVDIQAPLNTTYRCMSIQRVMLKNVNITFSNVRLEAYLHSSNFSKEENVCSADIPTTAAPKTTQATTPSPTTAPLPNPTPKTYNVTNANGTCLLAKMGLQLNITFTPPSENKTESLLLNIQPNKTTATGSCGSQDASLVLSDGSVTTLTFMFMLFLIFFSLHFMLSMTQKKTSFGKSYTCKAEQTLLVSSDFSVNAFDLQIQPFGVHDGQFSAVEECQLDEDNMLIPIIVGAALAGLVLIVLIAYLIGRKRSHAGYQTI</sequence>
<evidence type="ECO:0000256" key="5">
    <source>
        <dbReference type="ARBA" id="ARBA00022753"/>
    </source>
</evidence>
<evidence type="ECO:0000313" key="20">
    <source>
        <dbReference type="Proteomes" id="UP000694620"/>
    </source>
</evidence>
<evidence type="ECO:0000313" key="19">
    <source>
        <dbReference type="Ensembl" id="ENSECRP00000002823.1"/>
    </source>
</evidence>
<evidence type="ECO:0000256" key="11">
    <source>
        <dbReference type="ARBA" id="ARBA00037817"/>
    </source>
</evidence>
<dbReference type="InterPro" id="IPR018134">
    <property type="entry name" value="LAMP_CS"/>
</dbReference>
<evidence type="ECO:0000256" key="1">
    <source>
        <dbReference type="ARBA" id="ARBA00004251"/>
    </source>
</evidence>
<feature type="domain" description="Lysosome-associated membrane glycoprotein 2-like luminal" evidence="17">
    <location>
        <begin position="300"/>
        <end position="340"/>
    </location>
</feature>
<evidence type="ECO:0000256" key="7">
    <source>
        <dbReference type="ARBA" id="ARBA00023136"/>
    </source>
</evidence>
<evidence type="ECO:0000259" key="17">
    <source>
        <dbReference type="Pfam" id="PF01299"/>
    </source>
</evidence>
<evidence type="ECO:0000256" key="15">
    <source>
        <dbReference type="SAM" id="MobiDB-lite"/>
    </source>
</evidence>
<dbReference type="Ensembl" id="ENSECRT00000002867.1">
    <property type="protein sequence ID" value="ENSECRP00000002823.1"/>
    <property type="gene ID" value="ENSECRG00000001921.1"/>
</dbReference>
<dbReference type="GeneTree" id="ENSGT00950000182899"/>
<evidence type="ECO:0000256" key="2">
    <source>
        <dbReference type="ARBA" id="ARBA00022475"/>
    </source>
</evidence>
<feature type="transmembrane region" description="Helical" evidence="16">
    <location>
        <begin position="358"/>
        <end position="381"/>
    </location>
</feature>
<reference evidence="19" key="2">
    <citation type="submission" date="2025-08" db="UniProtKB">
        <authorList>
            <consortium name="Ensembl"/>
        </authorList>
    </citation>
    <scope>IDENTIFICATION</scope>
</reference>
<dbReference type="GO" id="GO:0072594">
    <property type="term" value="P:establishment of protein localization to organelle"/>
    <property type="evidence" value="ECO:0007669"/>
    <property type="project" value="TreeGrafter"/>
</dbReference>
<dbReference type="PRINTS" id="PR00336">
    <property type="entry name" value="LYSASSOCTDMP"/>
</dbReference>
<gene>
    <name evidence="19" type="primary">LAMP1</name>
</gene>
<reference evidence="19" key="1">
    <citation type="submission" date="2021-06" db="EMBL/GenBank/DDBJ databases">
        <authorList>
            <consortium name="Wellcome Sanger Institute Data Sharing"/>
        </authorList>
    </citation>
    <scope>NUCLEOTIDE SEQUENCE [LARGE SCALE GENOMIC DNA]</scope>
</reference>
<evidence type="ECO:0000256" key="14">
    <source>
        <dbReference type="PROSITE-ProRule" id="PRU00740"/>
    </source>
</evidence>
<comment type="similarity">
    <text evidence="14">Belongs to the LAMP family.</text>
</comment>
<keyword evidence="8 14" id="KW-1015">Disulfide bond</keyword>
<dbReference type="Proteomes" id="UP000694620">
    <property type="component" value="Chromosome 4"/>
</dbReference>
<comment type="subcellular location">
    <subcellularLocation>
        <location evidence="1">Cell membrane</location>
        <topology evidence="1">Single-pass type I membrane protein</topology>
    </subcellularLocation>
    <subcellularLocation>
        <location evidence="12">Cytolytic granule membrane</location>
        <topology evidence="12">Single-pass type I membrane protein</topology>
    </subcellularLocation>
    <subcellularLocation>
        <location evidence="11">Late endosome membrane</location>
        <topology evidence="11">Single-pass type I membrane protein</topology>
    </subcellularLocation>
    <subcellularLocation>
        <location evidence="14">Lysosome membrane</location>
        <topology evidence="14">Single-pass type I membrane protein</topology>
    </subcellularLocation>
</comment>
<feature type="domain" description="Lysosome-associated membrane glycoprotein 2-like luminal" evidence="17">
    <location>
        <begin position="212"/>
        <end position="287"/>
    </location>
</feature>
<dbReference type="Pfam" id="PF01299">
    <property type="entry name" value="Lamp2-like_luminal"/>
    <property type="match status" value="2"/>
</dbReference>
<keyword evidence="3 14" id="KW-0812">Transmembrane</keyword>
<dbReference type="InterPro" id="IPR048528">
    <property type="entry name" value="Lamp2-like_luminal"/>
</dbReference>
<organism evidence="19 20">
    <name type="scientific">Erpetoichthys calabaricus</name>
    <name type="common">Rope fish</name>
    <name type="synonym">Calamoichthys calabaricus</name>
    <dbReference type="NCBI Taxonomy" id="27687"/>
    <lineage>
        <taxon>Eukaryota</taxon>
        <taxon>Metazoa</taxon>
        <taxon>Chordata</taxon>
        <taxon>Craniata</taxon>
        <taxon>Vertebrata</taxon>
        <taxon>Euteleostomi</taxon>
        <taxon>Actinopterygii</taxon>
        <taxon>Polypteriformes</taxon>
        <taxon>Polypteridae</taxon>
        <taxon>Erpetoichthys</taxon>
    </lineage>
</organism>
<evidence type="ECO:0000256" key="16">
    <source>
        <dbReference type="SAM" id="Phobius"/>
    </source>
</evidence>
<evidence type="ECO:0000256" key="4">
    <source>
        <dbReference type="ARBA" id="ARBA00022729"/>
    </source>
</evidence>
<evidence type="ECO:0000256" key="9">
    <source>
        <dbReference type="ARBA" id="ARBA00023180"/>
    </source>
</evidence>
<dbReference type="GO" id="GO:0031902">
    <property type="term" value="C:late endosome membrane"/>
    <property type="evidence" value="ECO:0007669"/>
    <property type="project" value="TreeGrafter"/>
</dbReference>
<evidence type="ECO:0000256" key="12">
    <source>
        <dbReference type="ARBA" id="ARBA00060404"/>
    </source>
</evidence>
<dbReference type="Gene3D" id="2.40.160.110">
    <property type="match status" value="3"/>
</dbReference>
<dbReference type="InterPro" id="IPR048524">
    <property type="entry name" value="Lamp2-like_TM"/>
</dbReference>
<dbReference type="AlphaFoldDB" id="A0A8C4RHT0"/>
<keyword evidence="9" id="KW-0325">Glycoprotein</keyword>
<keyword evidence="4" id="KW-0732">Signal</keyword>
<keyword evidence="6 16" id="KW-1133">Transmembrane helix</keyword>
<name>A0A8C4RHT0_ERPCA</name>
<evidence type="ECO:0000256" key="3">
    <source>
        <dbReference type="ARBA" id="ARBA00022692"/>
    </source>
</evidence>
<evidence type="ECO:0000256" key="13">
    <source>
        <dbReference type="ARBA" id="ARBA00074383"/>
    </source>
</evidence>
<feature type="transmembrane region" description="Helical" evidence="16">
    <location>
        <begin position="40"/>
        <end position="63"/>
    </location>
</feature>
<dbReference type="PROSITE" id="PS00311">
    <property type="entry name" value="LAMP_2"/>
    <property type="match status" value="1"/>
</dbReference>
<protein>
    <recommendedName>
        <fullName evidence="13">Lysosome-associated membrane glycoprotein 1</fullName>
    </recommendedName>
</protein>
<dbReference type="CDD" id="cd12087">
    <property type="entry name" value="TM_EGFR-like"/>
    <property type="match status" value="1"/>
</dbReference>
<feature type="disulfide bond" evidence="14">
    <location>
        <begin position="148"/>
        <end position="184"/>
    </location>
</feature>
<accession>A0A8C4RHT0</accession>
<reference evidence="19" key="3">
    <citation type="submission" date="2025-09" db="UniProtKB">
        <authorList>
            <consortium name="Ensembl"/>
        </authorList>
    </citation>
    <scope>IDENTIFICATION</scope>
</reference>
<dbReference type="Pfam" id="PF21222">
    <property type="entry name" value="Lamp2_2nd"/>
    <property type="match status" value="1"/>
</dbReference>
<feature type="compositionally biased region" description="Low complexity" evidence="15">
    <location>
        <begin position="192"/>
        <end position="204"/>
    </location>
</feature>
<feature type="transmembrane region" description="Helical" evidence="16">
    <location>
        <begin position="279"/>
        <end position="299"/>
    </location>
</feature>
<evidence type="ECO:0000259" key="18">
    <source>
        <dbReference type="Pfam" id="PF21222"/>
    </source>
</evidence>
<comment type="caution">
    <text evidence="14">Lacks conserved residue(s) required for the propagation of feature annotation.</text>
</comment>